<feature type="compositionally biased region" description="Polar residues" evidence="1">
    <location>
        <begin position="649"/>
        <end position="659"/>
    </location>
</feature>
<evidence type="ECO:0000313" key="2">
    <source>
        <dbReference type="EMBL" id="KAJ3736114.1"/>
    </source>
</evidence>
<reference evidence="2" key="2">
    <citation type="journal article" date="2023" name="Proc. Natl. Acad. Sci. U.S.A.">
        <title>A global phylogenomic analysis of the shiitake genus Lentinula.</title>
        <authorList>
            <person name="Sierra-Patev S."/>
            <person name="Min B."/>
            <person name="Naranjo-Ortiz M."/>
            <person name="Looney B."/>
            <person name="Konkel Z."/>
            <person name="Slot J.C."/>
            <person name="Sakamoto Y."/>
            <person name="Steenwyk J.L."/>
            <person name="Rokas A."/>
            <person name="Carro J."/>
            <person name="Camarero S."/>
            <person name="Ferreira P."/>
            <person name="Molpeceres G."/>
            <person name="Ruiz-Duenas F.J."/>
            <person name="Serrano A."/>
            <person name="Henrissat B."/>
            <person name="Drula E."/>
            <person name="Hughes K.W."/>
            <person name="Mata J.L."/>
            <person name="Ishikawa N.K."/>
            <person name="Vargas-Isla R."/>
            <person name="Ushijima S."/>
            <person name="Smith C.A."/>
            <person name="Donoghue J."/>
            <person name="Ahrendt S."/>
            <person name="Andreopoulos W."/>
            <person name="He G."/>
            <person name="LaButti K."/>
            <person name="Lipzen A."/>
            <person name="Ng V."/>
            <person name="Riley R."/>
            <person name="Sandor L."/>
            <person name="Barry K."/>
            <person name="Martinez A.T."/>
            <person name="Xiao Y."/>
            <person name="Gibbons J.G."/>
            <person name="Terashima K."/>
            <person name="Grigoriev I.V."/>
            <person name="Hibbett D."/>
        </authorList>
    </citation>
    <scope>NUCLEOTIDE SEQUENCE</scope>
    <source>
        <strain evidence="2">ET3784</strain>
    </source>
</reference>
<feature type="compositionally biased region" description="Basic residues" evidence="1">
    <location>
        <begin position="72"/>
        <end position="82"/>
    </location>
</feature>
<evidence type="ECO:0008006" key="4">
    <source>
        <dbReference type="Google" id="ProtNLM"/>
    </source>
</evidence>
<comment type="caution">
    <text evidence="2">The sequence shown here is derived from an EMBL/GenBank/DDBJ whole genome shotgun (WGS) entry which is preliminary data.</text>
</comment>
<sequence length="782" mass="88477">MSVDVLAGANELLLQESTINAVSRDQIYVFNISPKSDSSISMLPGSPRGNNHISNLPRMRNQYLNRKDTKNHPRYSKHKKGLKPPPAASILPSKEIYTRIRSQLRNKHDNREIETEDHRYSKQRKGQKTPQASNFRNLNIEDLYLTGSPFPPCPTSSIEDYDRAEGRSYDIDLRHISTVTTYSAQIGESESIFTAAMYEGPAAYETWRQDFDFYANIRHPNVLQLFGINAQGPIYALIFYSDIIPLSLFIRQCPPIALCYLQLRWIIDRGQAMDYLNEEIQTENLYMQTRSGLLCVGPMGPCVDHEDMLDIVERCPHRSVQTWSPQLRSAEYGNETKVFRYIEEHLKDFHKFVGQYCTPALRSACLSTHNCKSYKTLGSVLDASSGHEVALFELSPDWEYRVHSWNTPRNESGYRLKCSKDVYEDGWTRYTFTPGMTVLSTSFQIKYSIGWYESFGNTLRAAWLAQARYISLERQIKPSNCVLLDHIAFSLTFSLRNPVSVERSLYLFVGPLDIRSNSGSLESSCSINITPQVASYWSCDPSGESFPIEDRPILSQLSIPTLHTSVGSQWKSYQYKAIQDFQRLSNYDCNSRSFAEIHGFPKALVLWPRKDSSDEAIDGSPRARYEVGLDLTSLEVEIEKIHDSASVHEGQSAQPQGQVDSCGPSECLSLTDPQNTIHIESVLADSSESLLLKDSFQPSTLTQDISIRTYDGELDIEASLLMDMGGLLREKTDPSLVQEVPIIQVSDYGSLLAPEDDRDSPTSSLSRLFEEPEDIISISALC</sequence>
<evidence type="ECO:0000313" key="3">
    <source>
        <dbReference type="Proteomes" id="UP001176059"/>
    </source>
</evidence>
<keyword evidence="3" id="KW-1185">Reference proteome</keyword>
<protein>
    <recommendedName>
        <fullName evidence="4">Protein kinase domain-containing protein</fullName>
    </recommendedName>
</protein>
<gene>
    <name evidence="2" type="ORF">DFJ43DRAFT_1053541</name>
</gene>
<feature type="region of interest" description="Disordered" evidence="1">
    <location>
        <begin position="66"/>
        <end position="133"/>
    </location>
</feature>
<dbReference type="Proteomes" id="UP001176059">
    <property type="component" value="Unassembled WGS sequence"/>
</dbReference>
<accession>A0AA38JQ00</accession>
<dbReference type="EMBL" id="JANVFO010000006">
    <property type="protein sequence ID" value="KAJ3736114.1"/>
    <property type="molecule type" value="Genomic_DNA"/>
</dbReference>
<organism evidence="2 3">
    <name type="scientific">Lentinula guzmanii</name>
    <dbReference type="NCBI Taxonomy" id="2804957"/>
    <lineage>
        <taxon>Eukaryota</taxon>
        <taxon>Fungi</taxon>
        <taxon>Dikarya</taxon>
        <taxon>Basidiomycota</taxon>
        <taxon>Agaricomycotina</taxon>
        <taxon>Agaricomycetes</taxon>
        <taxon>Agaricomycetidae</taxon>
        <taxon>Agaricales</taxon>
        <taxon>Marasmiineae</taxon>
        <taxon>Omphalotaceae</taxon>
        <taxon>Lentinula</taxon>
    </lineage>
</organism>
<feature type="region of interest" description="Disordered" evidence="1">
    <location>
        <begin position="644"/>
        <end position="664"/>
    </location>
</feature>
<dbReference type="AlphaFoldDB" id="A0AA38JQ00"/>
<evidence type="ECO:0000256" key="1">
    <source>
        <dbReference type="SAM" id="MobiDB-lite"/>
    </source>
</evidence>
<feature type="compositionally biased region" description="Basic and acidic residues" evidence="1">
    <location>
        <begin position="106"/>
        <end position="120"/>
    </location>
</feature>
<name>A0AA38JQ00_9AGAR</name>
<reference evidence="2" key="1">
    <citation type="submission" date="2022-08" db="EMBL/GenBank/DDBJ databases">
        <authorList>
            <consortium name="DOE Joint Genome Institute"/>
            <person name="Min B."/>
            <person name="Sierra-Patev S."/>
            <person name="Naranjo-Ortiz M."/>
            <person name="Looney B."/>
            <person name="Konkel Z."/>
            <person name="Slot J.C."/>
            <person name="Sakamoto Y."/>
            <person name="Steenwyk J.L."/>
            <person name="Rokas A."/>
            <person name="Carro J."/>
            <person name="Camarero S."/>
            <person name="Ferreira P."/>
            <person name="Molpeceres G."/>
            <person name="Ruiz-duenas F.J."/>
            <person name="Serrano A."/>
            <person name="Henrissat B."/>
            <person name="Drula E."/>
            <person name="Hughes K.W."/>
            <person name="Mata J.L."/>
            <person name="Ishikawa N.K."/>
            <person name="Vargas-Isla R."/>
            <person name="Ushijima S."/>
            <person name="Smith C.A."/>
            <person name="Ahrendt S."/>
            <person name="Andreopoulos W."/>
            <person name="He G."/>
            <person name="LaButti K."/>
            <person name="Lipzen A."/>
            <person name="Ng V."/>
            <person name="Riley R."/>
            <person name="Sandor L."/>
            <person name="Barry K."/>
            <person name="Martinez A.T."/>
            <person name="Xiao Y."/>
            <person name="Gibbons J.G."/>
            <person name="Terashima K."/>
            <person name="Hibbett D.S."/>
            <person name="Grigoriev I.V."/>
        </authorList>
    </citation>
    <scope>NUCLEOTIDE SEQUENCE</scope>
    <source>
        <strain evidence="2">ET3784</strain>
    </source>
</reference>
<proteinExistence type="predicted"/>